<feature type="transmembrane region" description="Helical" evidence="1">
    <location>
        <begin position="14"/>
        <end position="33"/>
    </location>
</feature>
<keyword evidence="1" id="KW-1133">Transmembrane helix</keyword>
<evidence type="ECO:0000256" key="1">
    <source>
        <dbReference type="SAM" id="Phobius"/>
    </source>
</evidence>
<name>A0A7G6SQD6_9HYPH</name>
<dbReference type="Proteomes" id="UP000515465">
    <property type="component" value="Chromosome"/>
</dbReference>
<dbReference type="AlphaFoldDB" id="A0A7G6SQD6"/>
<keyword evidence="1" id="KW-0472">Membrane</keyword>
<evidence type="ECO:0000313" key="3">
    <source>
        <dbReference type="Proteomes" id="UP000515465"/>
    </source>
</evidence>
<keyword evidence="1" id="KW-0812">Transmembrane</keyword>
<accession>A0A7G6SQD6</accession>
<reference evidence="3" key="1">
    <citation type="journal article" date="2020" name="Mol. Plant Microbe">
        <title>Rhizobial microsymbionts of the narrowly endemic Oxytropis species growing in Kamchatka are characterized by significant genetic diversity and possess a set of genes that are associated with T3SS and T6SS secretion systems and can affect the development of symbiosis.</title>
        <authorList>
            <person name="Safronova V."/>
            <person name="Guro P."/>
            <person name="Sazanova A."/>
            <person name="Kuznetsova I."/>
            <person name="Belimov A."/>
            <person name="Yakubov V."/>
            <person name="Chirak E."/>
            <person name="Afonin A."/>
            <person name="Gogolev Y."/>
            <person name="Andronov E."/>
            <person name="Tikhonovich I."/>
        </authorList>
    </citation>
    <scope>NUCLEOTIDE SEQUENCE [LARGE SCALE GENOMIC DNA]</scope>
    <source>
        <strain evidence="3">583</strain>
    </source>
</reference>
<proteinExistence type="predicted"/>
<evidence type="ECO:0000313" key="2">
    <source>
        <dbReference type="EMBL" id="QND56718.1"/>
    </source>
</evidence>
<organism evidence="2 3">
    <name type="scientific">Mesorhizobium huakuii</name>
    <dbReference type="NCBI Taxonomy" id="28104"/>
    <lineage>
        <taxon>Bacteria</taxon>
        <taxon>Pseudomonadati</taxon>
        <taxon>Pseudomonadota</taxon>
        <taxon>Alphaproteobacteria</taxon>
        <taxon>Hyphomicrobiales</taxon>
        <taxon>Phyllobacteriaceae</taxon>
        <taxon>Mesorhizobium</taxon>
    </lineage>
</organism>
<sequence>MSVFWTWDGLKRNAPGVILFIGVFAIMLMLAANQWANDASPIRSVGAIDATIKSAQWRDGKYILYVLALNDGSFVLIDDDRPHLIGSDASIERVTRDNGAVFYRFPE</sequence>
<gene>
    <name evidence="2" type="ORF">HB778_08880</name>
</gene>
<dbReference type="RefSeq" id="WP_183463125.1">
    <property type="nucleotide sequence ID" value="NZ_CP050296.1"/>
</dbReference>
<protein>
    <submittedName>
        <fullName evidence="2">Uncharacterized protein</fullName>
    </submittedName>
</protein>
<dbReference type="EMBL" id="CP050296">
    <property type="protein sequence ID" value="QND56718.1"/>
    <property type="molecule type" value="Genomic_DNA"/>
</dbReference>